<gene>
    <name evidence="5" type="ORF">H257_13613</name>
</gene>
<accession>W4FVY9</accession>
<dbReference type="Gene3D" id="3.30.470.20">
    <property type="entry name" value="ATP-grasp fold, B domain"/>
    <property type="match status" value="1"/>
</dbReference>
<feature type="compositionally biased region" description="Acidic residues" evidence="4">
    <location>
        <begin position="493"/>
        <end position="524"/>
    </location>
</feature>
<evidence type="ECO:0000256" key="2">
    <source>
        <dbReference type="ARBA" id="ARBA00022741"/>
    </source>
</evidence>
<proteinExistence type="predicted"/>
<dbReference type="GeneID" id="20815609"/>
<dbReference type="GO" id="GO:0005524">
    <property type="term" value="F:ATP binding"/>
    <property type="evidence" value="ECO:0007669"/>
    <property type="project" value="UniProtKB-KW"/>
</dbReference>
<feature type="region of interest" description="Disordered" evidence="4">
    <location>
        <begin position="686"/>
        <end position="731"/>
    </location>
</feature>
<feature type="region of interest" description="Disordered" evidence="4">
    <location>
        <begin position="588"/>
        <end position="632"/>
    </location>
</feature>
<feature type="region of interest" description="Disordered" evidence="4">
    <location>
        <begin position="547"/>
        <end position="566"/>
    </location>
</feature>
<keyword evidence="1" id="KW-0436">Ligase</keyword>
<evidence type="ECO:0000313" key="5">
    <source>
        <dbReference type="EMBL" id="ETV70823.1"/>
    </source>
</evidence>
<feature type="compositionally biased region" description="Low complexity" evidence="4">
    <location>
        <begin position="601"/>
        <end position="614"/>
    </location>
</feature>
<evidence type="ECO:0000256" key="3">
    <source>
        <dbReference type="ARBA" id="ARBA00022840"/>
    </source>
</evidence>
<dbReference type="OrthoDB" id="202825at2759"/>
<evidence type="ECO:0000256" key="1">
    <source>
        <dbReference type="ARBA" id="ARBA00022598"/>
    </source>
</evidence>
<dbReference type="InterPro" id="IPR004344">
    <property type="entry name" value="TTL/TTLL_fam"/>
</dbReference>
<dbReference type="STRING" id="112090.W4FVY9"/>
<feature type="region of interest" description="Disordered" evidence="4">
    <location>
        <begin position="393"/>
        <end position="532"/>
    </location>
</feature>
<dbReference type="RefSeq" id="XP_009839486.1">
    <property type="nucleotide sequence ID" value="XM_009841184.1"/>
</dbReference>
<dbReference type="GO" id="GO:0000226">
    <property type="term" value="P:microtubule cytoskeleton organization"/>
    <property type="evidence" value="ECO:0007669"/>
    <property type="project" value="TreeGrafter"/>
</dbReference>
<feature type="region of interest" description="Disordered" evidence="4">
    <location>
        <begin position="305"/>
        <end position="348"/>
    </location>
</feature>
<feature type="compositionally biased region" description="Basic and acidic residues" evidence="4">
    <location>
        <begin position="422"/>
        <end position="441"/>
    </location>
</feature>
<dbReference type="PANTHER" id="PTHR12241">
    <property type="entry name" value="TUBULIN POLYGLUTAMYLASE"/>
    <property type="match status" value="1"/>
</dbReference>
<dbReference type="PANTHER" id="PTHR12241:SF155">
    <property type="entry name" value="TUBULIN-TYROSINE LIGASE FAMILY PROTEIN"/>
    <property type="match status" value="1"/>
</dbReference>
<dbReference type="GO" id="GO:0036064">
    <property type="term" value="C:ciliary basal body"/>
    <property type="evidence" value="ECO:0007669"/>
    <property type="project" value="TreeGrafter"/>
</dbReference>
<feature type="compositionally biased region" description="Polar residues" evidence="4">
    <location>
        <begin position="179"/>
        <end position="192"/>
    </location>
</feature>
<feature type="compositionally biased region" description="Polar residues" evidence="4">
    <location>
        <begin position="719"/>
        <end position="729"/>
    </location>
</feature>
<dbReference type="GO" id="GO:0070740">
    <property type="term" value="F:tubulin-glutamic acid ligase activity"/>
    <property type="evidence" value="ECO:0007669"/>
    <property type="project" value="TreeGrafter"/>
</dbReference>
<feature type="region of interest" description="Disordered" evidence="4">
    <location>
        <begin position="179"/>
        <end position="203"/>
    </location>
</feature>
<feature type="compositionally biased region" description="Low complexity" evidence="4">
    <location>
        <begin position="548"/>
        <end position="566"/>
    </location>
</feature>
<dbReference type="GO" id="GO:0015631">
    <property type="term" value="F:tubulin binding"/>
    <property type="evidence" value="ECO:0007669"/>
    <property type="project" value="TreeGrafter"/>
</dbReference>
<feature type="compositionally biased region" description="Basic residues" evidence="4">
    <location>
        <begin position="234"/>
        <end position="249"/>
    </location>
</feature>
<dbReference type="EMBL" id="KI913163">
    <property type="protein sequence ID" value="ETV70823.1"/>
    <property type="molecule type" value="Genomic_DNA"/>
</dbReference>
<feature type="region of interest" description="Disordered" evidence="4">
    <location>
        <begin position="32"/>
        <end position="56"/>
    </location>
</feature>
<keyword evidence="2" id="KW-0547">Nucleotide-binding</keyword>
<feature type="compositionally biased region" description="Polar residues" evidence="4">
    <location>
        <begin position="450"/>
        <end position="460"/>
    </location>
</feature>
<name>W4FVY9_APHAT</name>
<reference evidence="5" key="1">
    <citation type="submission" date="2013-12" db="EMBL/GenBank/DDBJ databases">
        <title>The Genome Sequence of Aphanomyces astaci APO3.</title>
        <authorList>
            <consortium name="The Broad Institute Genomics Platform"/>
            <person name="Russ C."/>
            <person name="Tyler B."/>
            <person name="van West P."/>
            <person name="Dieguez-Uribeondo J."/>
            <person name="Young S.K."/>
            <person name="Zeng Q."/>
            <person name="Gargeya S."/>
            <person name="Fitzgerald M."/>
            <person name="Abouelleil A."/>
            <person name="Alvarado L."/>
            <person name="Chapman S.B."/>
            <person name="Gainer-Dewar J."/>
            <person name="Goldberg J."/>
            <person name="Griggs A."/>
            <person name="Gujja S."/>
            <person name="Hansen M."/>
            <person name="Howarth C."/>
            <person name="Imamovic A."/>
            <person name="Ireland A."/>
            <person name="Larimer J."/>
            <person name="McCowan C."/>
            <person name="Murphy C."/>
            <person name="Pearson M."/>
            <person name="Poon T.W."/>
            <person name="Priest M."/>
            <person name="Roberts A."/>
            <person name="Saif S."/>
            <person name="Shea T."/>
            <person name="Sykes S."/>
            <person name="Wortman J."/>
            <person name="Nusbaum C."/>
            <person name="Birren B."/>
        </authorList>
    </citation>
    <scope>NUCLEOTIDE SEQUENCE [LARGE SCALE GENOMIC DNA]</scope>
    <source>
        <strain evidence="5">APO3</strain>
    </source>
</reference>
<organism evidence="5">
    <name type="scientific">Aphanomyces astaci</name>
    <name type="common">Crayfish plague agent</name>
    <dbReference type="NCBI Taxonomy" id="112090"/>
    <lineage>
        <taxon>Eukaryota</taxon>
        <taxon>Sar</taxon>
        <taxon>Stramenopiles</taxon>
        <taxon>Oomycota</taxon>
        <taxon>Saprolegniomycetes</taxon>
        <taxon>Saprolegniales</taxon>
        <taxon>Verrucalvaceae</taxon>
        <taxon>Aphanomyces</taxon>
    </lineage>
</organism>
<dbReference type="PROSITE" id="PS51221">
    <property type="entry name" value="TTL"/>
    <property type="match status" value="1"/>
</dbReference>
<dbReference type="SUPFAM" id="SSF56059">
    <property type="entry name" value="Glutathione synthetase ATP-binding domain-like"/>
    <property type="match status" value="1"/>
</dbReference>
<feature type="region of interest" description="Disordered" evidence="4">
    <location>
        <begin position="232"/>
        <end position="259"/>
    </location>
</feature>
<evidence type="ECO:0000256" key="4">
    <source>
        <dbReference type="SAM" id="MobiDB-lite"/>
    </source>
</evidence>
<feature type="compositionally biased region" description="Polar residues" evidence="4">
    <location>
        <begin position="696"/>
        <end position="707"/>
    </location>
</feature>
<dbReference type="AlphaFoldDB" id="W4FVY9"/>
<dbReference type="VEuPathDB" id="FungiDB:H257_13613"/>
<sequence>MLGRSDSQTRTRDNAVVQKSSMDAMIDNASSHLQAQSTGINPAHPTKAQPTSPPLPNNIHEEVPEHMENFPLVPLEVIPKLTTLRLQECRAELFKLADTLTGDADDVALGLYIKKQLASVAAELEDRRAKQRIADLIAGNVVAPPVGIIYTPISPANINRLPPPVLNMQMSTQSAANATVATSKPSISTPSFETPPPKLQPKPLSLREMKSLAKTTKMTPDESAKFIIQGTTSARKKKRLAHKVKKRKQQQTLPTPEDLLQAQRHERRKLAHDRLVARQAKITLKKQKDLQAKAAAAAAVAAAMEGRHKDDDSSESDNDVVDVAPTSSDEDIAEVEPETRDDQPPPPLVVTFNDVASSTGLVASTFEVDDRISRINAHLCNVQAEDNLRVLKSSRQQSRNREGQSSTGTLVDKPNQEEEAGPEDHVATRVDSQRRENDMTWHHPSRAGDLQNQETLSSQGPVEASSVALSNDHNHSLTEEEMASTRSTRPDERDDNNDEDNDDDCSDGDENGDEGDDEEVDGPDDPNLYNKSKFHTNTYMAVQDHDQPTTAAPTASAATSPSSLSSLPEWFQDQRKLIHHIVTQVAPPPPLLHDKMDTGRPVPSSPTDSSTTLTHQATNHSRLTAHTTGTNGAGAARRILSNLMRDTSRIKACQVSVESALECLTQPVAHIEPAAATTAETCTNMAASKKNPRPRSCTQGLISQNKTIESEVTKPPQRQPSRTPASSPPTKMLLPLVAPVPARPVTDYSSVFRNFYCIMTSFYERMKTDLTTTSTSKHIIQNRDVAIRFQCKLYTVWKNVMHDYTTVFGGAQGQQLTARSRALDSACVYDGSTSTPFTAQYRINSQARQEVVGIVVEALKKLPDWDELPVDLGLNTTWNLLWTWSKPRVDRQSLLCWQKVNHFAGAKALTRKDMLKKSLQRYAAMGDKMKASFDIAPETFILPNEYIPFVQAFKRRADAIGSSKNFWIMKPVALSRGRGISLLNDLGQVTYGQAVILQKYIENPLLLDGFKFDLRLYVLVTSFNPLEAFFYNEGFVRICTHRYNTDSEDMNDLFMHLTNSSIQKHGHMDQVSDNPVNNAEATEAGGTKASLAYLWSRLAAAHAPVDTIKAAILDVIIKSLVAGEDSIPFQVNSFDLYGYDILLDESFRPWLIEINSSPSMGRDNSLDYVIKDALIYDTMRLVRPLHFDRAALLSVLNRRAHDLAQEKKRPNQLPPTEVEARALQQLNEDLTEILHGERPRQYGEMPQHMGNFQRIAPSAMHHQVIKVKRSAFRETI</sequence>
<feature type="compositionally biased region" description="Polar residues" evidence="4">
    <location>
        <begin position="393"/>
        <end position="409"/>
    </location>
</feature>
<keyword evidence="3" id="KW-0067">ATP-binding</keyword>
<dbReference type="Pfam" id="PF03133">
    <property type="entry name" value="TTL"/>
    <property type="match status" value="1"/>
</dbReference>
<protein>
    <submittedName>
        <fullName evidence="5">Uncharacterized protein</fullName>
    </submittedName>
</protein>